<organism evidence="1">
    <name type="scientific">uncultured Caudovirales phage</name>
    <dbReference type="NCBI Taxonomy" id="2100421"/>
    <lineage>
        <taxon>Viruses</taxon>
        <taxon>Duplodnaviria</taxon>
        <taxon>Heunggongvirae</taxon>
        <taxon>Uroviricota</taxon>
        <taxon>Caudoviricetes</taxon>
        <taxon>Peduoviridae</taxon>
        <taxon>Maltschvirus</taxon>
        <taxon>Maltschvirus maltsch</taxon>
    </lineage>
</organism>
<dbReference type="EMBL" id="LR796549">
    <property type="protein sequence ID" value="CAB4150707.1"/>
    <property type="molecule type" value="Genomic_DNA"/>
</dbReference>
<protein>
    <submittedName>
        <fullName evidence="1">Amidoligase enzyme</fullName>
    </submittedName>
</protein>
<accession>A0A6J5MXM5</accession>
<dbReference type="Pfam" id="PF12224">
    <property type="entry name" value="Amidoligase_2"/>
    <property type="match status" value="1"/>
</dbReference>
<keyword evidence="1" id="KW-0436">Ligase</keyword>
<proteinExistence type="predicted"/>
<dbReference type="InterPro" id="IPR022025">
    <property type="entry name" value="Amidoligase_2"/>
</dbReference>
<reference evidence="1" key="1">
    <citation type="submission" date="2020-04" db="EMBL/GenBank/DDBJ databases">
        <authorList>
            <person name="Chiriac C."/>
            <person name="Salcher M."/>
            <person name="Ghai R."/>
            <person name="Kavagutti S V."/>
        </authorList>
    </citation>
    <scope>NUCLEOTIDE SEQUENCE</scope>
</reference>
<gene>
    <name evidence="1" type="ORF">UFOVP574_17</name>
</gene>
<name>A0A6J5MXM5_9CAUD</name>
<evidence type="ECO:0000313" key="1">
    <source>
        <dbReference type="EMBL" id="CAB4150707.1"/>
    </source>
</evidence>
<sequence length="265" mass="30616">MRHRANEKRIAMLEIRRRGQRAVGDRLGREGLVQRIKNQPLIPQTFRYDRAIGIEIECCRPNGRNVELPLWSRESGDGSIRSFPNTQPVEYKILLKRSELELRLHRFCSLISDHRVNTSCGLHVHLDCRGRSAADVRVIAKRMTAWLIALKEFVPESRRNNNDYAALSFSETNRYRAVNFTAFSKYKTLEIRLHSGTVDYTKIIAWVRLVELLFVLNTKPKAGAQGVAALSQLPLPEYERSYWLKRHAQLNPAQYSSTTPNTENE</sequence>
<dbReference type="GO" id="GO:0016874">
    <property type="term" value="F:ligase activity"/>
    <property type="evidence" value="ECO:0007669"/>
    <property type="project" value="UniProtKB-KW"/>
</dbReference>